<gene>
    <name evidence="2" type="ORF">CYCCA115_LOCUS16282</name>
</gene>
<protein>
    <submittedName>
        <fullName evidence="2">Uncharacterized protein</fullName>
    </submittedName>
</protein>
<keyword evidence="3" id="KW-1185">Reference proteome</keyword>
<evidence type="ECO:0000256" key="1">
    <source>
        <dbReference type="SAM" id="MobiDB-lite"/>
    </source>
</evidence>
<evidence type="ECO:0000313" key="2">
    <source>
        <dbReference type="EMBL" id="CAJ1956537.1"/>
    </source>
</evidence>
<sequence length="134" mass="15076">MYPSTPNDNSQDNEQFRANRQQSPSAHPNGDNEDVALPPTMEDTTSDDERTHQHISSSIAIRTNTDSTAQNMIPLLLPQPPTSLLWMMSQPKRRLLPSDASPEERIEYGKGIIKEALDIIDGKYDQVLDFTNPQ</sequence>
<comment type="caution">
    <text evidence="2">The sequence shown here is derived from an EMBL/GenBank/DDBJ whole genome shotgun (WGS) entry which is preliminary data.</text>
</comment>
<dbReference type="AlphaFoldDB" id="A0AAD2JJT3"/>
<feature type="region of interest" description="Disordered" evidence="1">
    <location>
        <begin position="1"/>
        <end position="66"/>
    </location>
</feature>
<feature type="compositionally biased region" description="Polar residues" evidence="1">
    <location>
        <begin position="1"/>
        <end position="26"/>
    </location>
</feature>
<proteinExistence type="predicted"/>
<dbReference type="Proteomes" id="UP001295423">
    <property type="component" value="Unassembled WGS sequence"/>
</dbReference>
<dbReference type="EMBL" id="CAKOGP040001914">
    <property type="protein sequence ID" value="CAJ1956537.1"/>
    <property type="molecule type" value="Genomic_DNA"/>
</dbReference>
<reference evidence="2" key="1">
    <citation type="submission" date="2023-08" db="EMBL/GenBank/DDBJ databases">
        <authorList>
            <person name="Audoor S."/>
            <person name="Bilcke G."/>
        </authorList>
    </citation>
    <scope>NUCLEOTIDE SEQUENCE</scope>
</reference>
<feature type="compositionally biased region" description="Polar residues" evidence="1">
    <location>
        <begin position="54"/>
        <end position="66"/>
    </location>
</feature>
<organism evidence="2 3">
    <name type="scientific">Cylindrotheca closterium</name>
    <dbReference type="NCBI Taxonomy" id="2856"/>
    <lineage>
        <taxon>Eukaryota</taxon>
        <taxon>Sar</taxon>
        <taxon>Stramenopiles</taxon>
        <taxon>Ochrophyta</taxon>
        <taxon>Bacillariophyta</taxon>
        <taxon>Bacillariophyceae</taxon>
        <taxon>Bacillariophycidae</taxon>
        <taxon>Bacillariales</taxon>
        <taxon>Bacillariaceae</taxon>
        <taxon>Cylindrotheca</taxon>
    </lineage>
</organism>
<name>A0AAD2JJT3_9STRA</name>
<accession>A0AAD2JJT3</accession>
<evidence type="ECO:0000313" key="3">
    <source>
        <dbReference type="Proteomes" id="UP001295423"/>
    </source>
</evidence>